<accession>A0A9Q3EE01</accession>
<evidence type="ECO:0000313" key="1">
    <source>
        <dbReference type="EMBL" id="MBW0519514.1"/>
    </source>
</evidence>
<protein>
    <submittedName>
        <fullName evidence="1">Uncharacterized protein</fullName>
    </submittedName>
</protein>
<reference evidence="1" key="1">
    <citation type="submission" date="2021-03" db="EMBL/GenBank/DDBJ databases">
        <title>Draft genome sequence of rust myrtle Austropuccinia psidii MF-1, a brazilian biotype.</title>
        <authorList>
            <person name="Quecine M.C."/>
            <person name="Pachon D.M.R."/>
            <person name="Bonatelli M.L."/>
            <person name="Correr F.H."/>
            <person name="Franceschini L.M."/>
            <person name="Leite T.F."/>
            <person name="Margarido G.R.A."/>
            <person name="Almeida C.A."/>
            <person name="Ferrarezi J.A."/>
            <person name="Labate C.A."/>
        </authorList>
    </citation>
    <scope>NUCLEOTIDE SEQUENCE</scope>
    <source>
        <strain evidence="1">MF-1</strain>
    </source>
</reference>
<proteinExistence type="predicted"/>
<organism evidence="1 2">
    <name type="scientific">Austropuccinia psidii MF-1</name>
    <dbReference type="NCBI Taxonomy" id="1389203"/>
    <lineage>
        <taxon>Eukaryota</taxon>
        <taxon>Fungi</taxon>
        <taxon>Dikarya</taxon>
        <taxon>Basidiomycota</taxon>
        <taxon>Pucciniomycotina</taxon>
        <taxon>Pucciniomycetes</taxon>
        <taxon>Pucciniales</taxon>
        <taxon>Sphaerophragmiaceae</taxon>
        <taxon>Austropuccinia</taxon>
    </lineage>
</organism>
<dbReference type="EMBL" id="AVOT02027448">
    <property type="protein sequence ID" value="MBW0519514.1"/>
    <property type="molecule type" value="Genomic_DNA"/>
</dbReference>
<name>A0A9Q3EE01_9BASI</name>
<gene>
    <name evidence="1" type="ORF">O181_059229</name>
</gene>
<dbReference type="Proteomes" id="UP000765509">
    <property type="component" value="Unassembled WGS sequence"/>
</dbReference>
<evidence type="ECO:0000313" key="2">
    <source>
        <dbReference type="Proteomes" id="UP000765509"/>
    </source>
</evidence>
<sequence>MYRLHCTIVFQANLKLANFQKRPSLVRDTRVALLYHRQVNVAPDEPQRDACARSHRAYCRSLAYAATPSAHLQRAGVVSPKTSPYRLQFGKRRVLGVSTLMKELGNCGIRTHAARARGS</sequence>
<keyword evidence="2" id="KW-1185">Reference proteome</keyword>
<dbReference type="AlphaFoldDB" id="A0A9Q3EE01"/>
<comment type="caution">
    <text evidence="1">The sequence shown here is derived from an EMBL/GenBank/DDBJ whole genome shotgun (WGS) entry which is preliminary data.</text>
</comment>